<dbReference type="Gene3D" id="1.10.150.240">
    <property type="entry name" value="Putative phosphatase, domain 2"/>
    <property type="match status" value="1"/>
</dbReference>
<dbReference type="InterPro" id="IPR051540">
    <property type="entry name" value="S-2-haloacid_dehalogenase"/>
</dbReference>
<dbReference type="PANTHER" id="PTHR43316:SF8">
    <property type="entry name" value="HAD FAMILY HYDROLASE"/>
    <property type="match status" value="1"/>
</dbReference>
<evidence type="ECO:0000313" key="3">
    <source>
        <dbReference type="Proteomes" id="UP000663929"/>
    </source>
</evidence>
<dbReference type="KEGG" id="scor:J3U87_29335"/>
<dbReference type="RefSeq" id="WP_237379338.1">
    <property type="nucleotide sequence ID" value="NZ_CP071793.1"/>
</dbReference>
<organism evidence="2 3">
    <name type="scientific">Sulfidibacter corallicola</name>
    <dbReference type="NCBI Taxonomy" id="2818388"/>
    <lineage>
        <taxon>Bacteria</taxon>
        <taxon>Pseudomonadati</taxon>
        <taxon>Acidobacteriota</taxon>
        <taxon>Holophagae</taxon>
        <taxon>Acanthopleuribacterales</taxon>
        <taxon>Acanthopleuribacteraceae</taxon>
        <taxon>Sulfidibacter</taxon>
    </lineage>
</organism>
<dbReference type="InterPro" id="IPR036412">
    <property type="entry name" value="HAD-like_sf"/>
</dbReference>
<gene>
    <name evidence="2" type="ORF">J3U87_29335</name>
</gene>
<dbReference type="InterPro" id="IPR023214">
    <property type="entry name" value="HAD_sf"/>
</dbReference>
<dbReference type="EMBL" id="CP071793">
    <property type="protein sequence ID" value="QTD49707.1"/>
    <property type="molecule type" value="Genomic_DNA"/>
</dbReference>
<dbReference type="GO" id="GO:0016787">
    <property type="term" value="F:hydrolase activity"/>
    <property type="evidence" value="ECO:0007669"/>
    <property type="project" value="UniProtKB-KW"/>
</dbReference>
<evidence type="ECO:0000256" key="1">
    <source>
        <dbReference type="ARBA" id="ARBA00022801"/>
    </source>
</evidence>
<dbReference type="SFLD" id="SFLDG01129">
    <property type="entry name" value="C1.5:_HAD__Beta-PGM__Phosphata"/>
    <property type="match status" value="1"/>
</dbReference>
<dbReference type="Gene3D" id="3.40.50.1000">
    <property type="entry name" value="HAD superfamily/HAD-like"/>
    <property type="match status" value="1"/>
</dbReference>
<protein>
    <submittedName>
        <fullName evidence="2">HAD hydrolase-like protein</fullName>
    </submittedName>
</protein>
<dbReference type="PANTHER" id="PTHR43316">
    <property type="entry name" value="HYDROLASE, HALOACID DELAHOGENASE-RELATED"/>
    <property type="match status" value="1"/>
</dbReference>
<keyword evidence="1 2" id="KW-0378">Hydrolase</keyword>
<dbReference type="SUPFAM" id="SSF56784">
    <property type="entry name" value="HAD-like"/>
    <property type="match status" value="1"/>
</dbReference>
<dbReference type="Proteomes" id="UP000663929">
    <property type="component" value="Chromosome"/>
</dbReference>
<keyword evidence="3" id="KW-1185">Reference proteome</keyword>
<reference evidence="2" key="1">
    <citation type="submission" date="2021-03" db="EMBL/GenBank/DDBJ databases">
        <title>Acanthopleuribacteraceae sp. M133.</title>
        <authorList>
            <person name="Wang G."/>
        </authorList>
    </citation>
    <scope>NUCLEOTIDE SEQUENCE</scope>
    <source>
        <strain evidence="2">M133</strain>
    </source>
</reference>
<evidence type="ECO:0000313" key="2">
    <source>
        <dbReference type="EMBL" id="QTD49707.1"/>
    </source>
</evidence>
<proteinExistence type="predicted"/>
<dbReference type="InterPro" id="IPR023198">
    <property type="entry name" value="PGP-like_dom2"/>
</dbReference>
<dbReference type="SFLD" id="SFLDS00003">
    <property type="entry name" value="Haloacid_Dehalogenase"/>
    <property type="match status" value="1"/>
</dbReference>
<name>A0A8A4TJP9_SULCO</name>
<sequence length="237" mass="27292">MFDIIAFDADDTLWHNETLFTMTQGRFAELLEPYHDKEWTLEKLHETEMRNLRLFGYGIKGFALSMIETAVELSEGRITGAEIQVLLDQAKSMLKAPVEPLRYVRETLERLHRDFELMVITKGDLFDQESKLARSHLGDFFSRVEIVSDKSVETYMDLMERHDIRPERFLMVGNSLKSDILPVVDIGGHAVYVPYETTWAHELVDDTSAYAGRFAELEHIGRLPDWIADRIAGISPV</sequence>
<accession>A0A8A4TJP9</accession>
<dbReference type="AlphaFoldDB" id="A0A8A4TJP9"/>
<dbReference type="Pfam" id="PF00702">
    <property type="entry name" value="Hydrolase"/>
    <property type="match status" value="1"/>
</dbReference>